<evidence type="ECO:0000313" key="6">
    <source>
        <dbReference type="EMBL" id="CDZ96847.1"/>
    </source>
</evidence>
<dbReference type="PANTHER" id="PTHR11586:SF33">
    <property type="entry name" value="AMINOACYL TRNA SYNTHASE COMPLEX-INTERACTING MULTIFUNCTIONAL PROTEIN 1"/>
    <property type="match status" value="1"/>
</dbReference>
<dbReference type="InterPro" id="IPR002547">
    <property type="entry name" value="tRNA-bd_dom"/>
</dbReference>
<name>A0A0F7SIR2_PHARH</name>
<dbReference type="PROSITE" id="PS50886">
    <property type="entry name" value="TRBD"/>
    <property type="match status" value="1"/>
</dbReference>
<dbReference type="InterPro" id="IPR053836">
    <property type="entry name" value="Arc1-like_N"/>
</dbReference>
<feature type="region of interest" description="Disordered" evidence="4">
    <location>
        <begin position="212"/>
        <end position="237"/>
    </location>
</feature>
<protein>
    <submittedName>
        <fullName evidence="6">Nucleic acid-binding protein</fullName>
    </submittedName>
</protein>
<sequence>MSTTINVSEIVTQAIQVLPSPSKDQDKVDQWVATAKQGEIKDLDELNKKLTPLTYLFNQELTTADVATYASLHPTYSVLPASEHFARPALTRYLLHIQSHPAVAPLLANFAPITVDVNALPPLERKSAATKEKKPKKPTEEAKAVATNAAPAAKGAVEGITDKLAGLKVQAEGALGSVAGAVGSLAESVVGSVVGAKNAVVGQAGDAAQAVEGQVKKEKKEKKEKKPKAPVVAAEPTGPMPSMIDLRVGHILSVEKHPDADSLYVEKVDVGEAEPRTIVSGLVNYMTIDEVKDKRIVVVANMKPVAMRGIKSFAMVLCATSSDGKDGGIEFVQPPPASKPGDRIYFEGAKYENETPLDVLNPKKKVFEAIQPGFTTLSTLEAAWVDPSTKEAHRIRTADGFCRVAKFVGASLS</sequence>
<dbReference type="Pfam" id="PF01588">
    <property type="entry name" value="tRNA_bind"/>
    <property type="match status" value="1"/>
</dbReference>
<dbReference type="InterPro" id="IPR051270">
    <property type="entry name" value="Tyrosine-tRNA_ligase_regulator"/>
</dbReference>
<organism evidence="6">
    <name type="scientific">Phaffia rhodozyma</name>
    <name type="common">Yeast</name>
    <name type="synonym">Xanthophyllomyces dendrorhous</name>
    <dbReference type="NCBI Taxonomy" id="264483"/>
    <lineage>
        <taxon>Eukaryota</taxon>
        <taxon>Fungi</taxon>
        <taxon>Dikarya</taxon>
        <taxon>Basidiomycota</taxon>
        <taxon>Agaricomycotina</taxon>
        <taxon>Tremellomycetes</taxon>
        <taxon>Cystofilobasidiales</taxon>
        <taxon>Mrakiaceae</taxon>
        <taxon>Phaffia</taxon>
    </lineage>
</organism>
<dbReference type="SUPFAM" id="SSF47616">
    <property type="entry name" value="GST C-terminal domain-like"/>
    <property type="match status" value="1"/>
</dbReference>
<proteinExistence type="predicted"/>
<feature type="domain" description="TRNA-binding" evidence="5">
    <location>
        <begin position="240"/>
        <end position="345"/>
    </location>
</feature>
<accession>A0A0F7SIR2</accession>
<dbReference type="InterPro" id="IPR012340">
    <property type="entry name" value="NA-bd_OB-fold"/>
</dbReference>
<dbReference type="EMBL" id="LN483167">
    <property type="protein sequence ID" value="CDZ96847.1"/>
    <property type="molecule type" value="Genomic_DNA"/>
</dbReference>
<dbReference type="Pfam" id="PF21972">
    <property type="entry name" value="Arc1p_N_like"/>
    <property type="match status" value="1"/>
</dbReference>
<dbReference type="SUPFAM" id="SSF50249">
    <property type="entry name" value="Nucleic acid-binding proteins"/>
    <property type="match status" value="1"/>
</dbReference>
<evidence type="ECO:0000259" key="5">
    <source>
        <dbReference type="PROSITE" id="PS50886"/>
    </source>
</evidence>
<dbReference type="PANTHER" id="PTHR11586">
    <property type="entry name" value="TRNA-AMINOACYLATION COFACTOR ARC1 FAMILY MEMBER"/>
    <property type="match status" value="1"/>
</dbReference>
<evidence type="ECO:0000256" key="1">
    <source>
        <dbReference type="ARBA" id="ARBA00022555"/>
    </source>
</evidence>
<dbReference type="GO" id="GO:0000049">
    <property type="term" value="F:tRNA binding"/>
    <property type="evidence" value="ECO:0007669"/>
    <property type="project" value="UniProtKB-UniRule"/>
</dbReference>
<evidence type="ECO:0000256" key="4">
    <source>
        <dbReference type="SAM" id="MobiDB-lite"/>
    </source>
</evidence>
<dbReference type="GO" id="GO:0017102">
    <property type="term" value="C:methionyl glutamyl tRNA synthetase complex"/>
    <property type="evidence" value="ECO:0007669"/>
    <property type="project" value="TreeGrafter"/>
</dbReference>
<evidence type="ECO:0000256" key="3">
    <source>
        <dbReference type="PROSITE-ProRule" id="PRU00209"/>
    </source>
</evidence>
<feature type="region of interest" description="Disordered" evidence="4">
    <location>
        <begin position="126"/>
        <end position="147"/>
    </location>
</feature>
<dbReference type="Gene3D" id="1.20.1050.10">
    <property type="match status" value="1"/>
</dbReference>
<keyword evidence="1 3" id="KW-0820">tRNA-binding</keyword>
<keyword evidence="2 3" id="KW-0694">RNA-binding</keyword>
<dbReference type="InterPro" id="IPR036282">
    <property type="entry name" value="Glutathione-S-Trfase_C_sf"/>
</dbReference>
<evidence type="ECO:0000256" key="2">
    <source>
        <dbReference type="ARBA" id="ARBA00022884"/>
    </source>
</evidence>
<dbReference type="CDD" id="cd02799">
    <property type="entry name" value="tRNA_bind_EMAP-II_like"/>
    <property type="match status" value="1"/>
</dbReference>
<dbReference type="AlphaFoldDB" id="A0A0F7SIR2"/>
<feature type="compositionally biased region" description="Basic residues" evidence="4">
    <location>
        <begin position="217"/>
        <end position="228"/>
    </location>
</feature>
<feature type="compositionally biased region" description="Basic and acidic residues" evidence="4">
    <location>
        <begin position="126"/>
        <end position="143"/>
    </location>
</feature>
<reference evidence="6" key="1">
    <citation type="submission" date="2014-08" db="EMBL/GenBank/DDBJ databases">
        <authorList>
            <person name="Sharma Rahul"/>
            <person name="Thines Marco"/>
        </authorList>
    </citation>
    <scope>NUCLEOTIDE SEQUENCE</scope>
</reference>
<dbReference type="Gene3D" id="2.40.50.140">
    <property type="entry name" value="Nucleic acid-binding proteins"/>
    <property type="match status" value="1"/>
</dbReference>